<feature type="region of interest" description="Disordered" evidence="1">
    <location>
        <begin position="34"/>
        <end position="78"/>
    </location>
</feature>
<evidence type="ECO:0000313" key="2">
    <source>
        <dbReference type="EMBL" id="MDC0709994.1"/>
    </source>
</evidence>
<dbReference type="EMBL" id="JAQNDM010000002">
    <property type="protein sequence ID" value="MDC0709994.1"/>
    <property type="molecule type" value="Genomic_DNA"/>
</dbReference>
<dbReference type="Proteomes" id="UP001221838">
    <property type="component" value="Unassembled WGS sequence"/>
</dbReference>
<feature type="compositionally biased region" description="Low complexity" evidence="1">
    <location>
        <begin position="55"/>
        <end position="78"/>
    </location>
</feature>
<sequence>MWTRRSWMLGGSAALLGLGAFLYFASPGQASVAQAPAAQRVPDAPSRPPFPAPASPSAAQRAPSPRPEPLLSEPGSSEAGEWEALAASLRERYGAKLKEPSIQIRMLEELMRYFSERFPDRWEAELLAFLQKMFPEMYDALAATLRNRIDYEKWIKDNHAYLSGLSPQERRNAIWDARHRLFGKDAAERIWASERKNQAMGDSLAALETMEGANVQEKLSAYKQRLQEVYGEQASARLARHPQELMDRFMDLPSIQQELTAMSPERRLESLRAIRQEMGLDEEALKRWEALDRVRDERWEVGARYTAEREALARQLSGAELEAQLQALRARYFPTEADVIAQEEASGLFRFQQLRQWGRN</sequence>
<keyword evidence="3" id="KW-1185">Reference proteome</keyword>
<proteinExistence type="predicted"/>
<comment type="caution">
    <text evidence="2">The sequence shown here is derived from an EMBL/GenBank/DDBJ whole genome shotgun (WGS) entry which is preliminary data.</text>
</comment>
<evidence type="ECO:0000256" key="1">
    <source>
        <dbReference type="SAM" id="MobiDB-lite"/>
    </source>
</evidence>
<reference evidence="2 3" key="1">
    <citation type="submission" date="2022-11" db="EMBL/GenBank/DDBJ databases">
        <title>Minimal conservation of predation-associated metabolite biosynthetic gene clusters underscores biosynthetic potential of Myxococcota including descriptions for ten novel species: Archangium lansinium sp. nov., Myxococcus landrumus sp. nov., Nannocystis bai.</title>
        <authorList>
            <person name="Ahearne A."/>
            <person name="Stevens C."/>
            <person name="Dowd S."/>
        </authorList>
    </citation>
    <scope>NUCLEOTIDE SEQUENCE [LARGE SCALE GENOMIC DNA]</scope>
    <source>
        <strain evidence="2 3">NCWAL01</strain>
    </source>
</reference>
<feature type="compositionally biased region" description="Pro residues" evidence="1">
    <location>
        <begin position="45"/>
        <end position="54"/>
    </location>
</feature>
<accession>A0ABT5D8K2</accession>
<evidence type="ECO:0008006" key="4">
    <source>
        <dbReference type="Google" id="ProtNLM"/>
    </source>
</evidence>
<evidence type="ECO:0000313" key="3">
    <source>
        <dbReference type="Proteomes" id="UP001221838"/>
    </source>
</evidence>
<gene>
    <name evidence="2" type="ORF">POL68_16080</name>
</gene>
<dbReference type="SUPFAM" id="SSF158855">
    <property type="entry name" value="Lipase chaperone-like"/>
    <property type="match status" value="1"/>
</dbReference>
<dbReference type="RefSeq" id="WP_272139035.1">
    <property type="nucleotide sequence ID" value="NZ_JAQNDM010000002.1"/>
</dbReference>
<dbReference type="PROSITE" id="PS51318">
    <property type="entry name" value="TAT"/>
    <property type="match status" value="1"/>
</dbReference>
<dbReference type="InterPro" id="IPR006311">
    <property type="entry name" value="TAT_signal"/>
</dbReference>
<protein>
    <recommendedName>
        <fullName evidence="4">Lipase helper protein</fullName>
    </recommendedName>
</protein>
<organism evidence="2 3">
    <name type="scientific">Stigmatella ashevillensis</name>
    <dbReference type="NCBI Taxonomy" id="2995309"/>
    <lineage>
        <taxon>Bacteria</taxon>
        <taxon>Pseudomonadati</taxon>
        <taxon>Myxococcota</taxon>
        <taxon>Myxococcia</taxon>
        <taxon>Myxococcales</taxon>
        <taxon>Cystobacterineae</taxon>
        <taxon>Archangiaceae</taxon>
        <taxon>Stigmatella</taxon>
    </lineage>
</organism>
<name>A0ABT5D8K2_9BACT</name>